<comment type="subcellular location">
    <subcellularLocation>
        <location evidence="1">Cytoplasm</location>
    </subcellularLocation>
</comment>
<keyword evidence="13" id="KW-1185">Reference proteome</keyword>
<comment type="caution">
    <text evidence="12">The sequence shown here is derived from an EMBL/GenBank/DDBJ whole genome shotgun (WGS) entry which is preliminary data.</text>
</comment>
<reference evidence="12 13" key="1">
    <citation type="journal article" date="2019" name="Int. J. Syst. Evol. Microbiol.">
        <title>The Global Catalogue of Microorganisms (GCM) 10K type strain sequencing project: providing services to taxonomists for standard genome sequencing and annotation.</title>
        <authorList>
            <consortium name="The Broad Institute Genomics Platform"/>
            <consortium name="The Broad Institute Genome Sequencing Center for Infectious Disease"/>
            <person name="Wu L."/>
            <person name="Ma J."/>
        </authorList>
    </citation>
    <scope>NUCLEOTIDE SEQUENCE [LARGE SCALE GENOMIC DNA]</scope>
    <source>
        <strain evidence="12 13">JCM 3146</strain>
    </source>
</reference>
<dbReference type="Proteomes" id="UP001501822">
    <property type="component" value="Unassembled WGS sequence"/>
</dbReference>
<evidence type="ECO:0000256" key="6">
    <source>
        <dbReference type="ARBA" id="ARBA00022603"/>
    </source>
</evidence>
<evidence type="ECO:0000256" key="7">
    <source>
        <dbReference type="ARBA" id="ARBA00022679"/>
    </source>
</evidence>
<dbReference type="InterPro" id="IPR029063">
    <property type="entry name" value="SAM-dependent_MTases_sf"/>
</dbReference>
<dbReference type="EC" id="2.1.1.77" evidence="3"/>
<evidence type="ECO:0000256" key="3">
    <source>
        <dbReference type="ARBA" id="ARBA00011890"/>
    </source>
</evidence>
<dbReference type="PANTHER" id="PTHR11579:SF0">
    <property type="entry name" value="PROTEIN-L-ISOASPARTATE(D-ASPARTATE) O-METHYLTRANSFERASE"/>
    <property type="match status" value="1"/>
</dbReference>
<evidence type="ECO:0000256" key="5">
    <source>
        <dbReference type="ARBA" id="ARBA00022490"/>
    </source>
</evidence>
<accession>A0ABN0WIL3</accession>
<dbReference type="GO" id="GO:0032259">
    <property type="term" value="P:methylation"/>
    <property type="evidence" value="ECO:0007669"/>
    <property type="project" value="UniProtKB-KW"/>
</dbReference>
<dbReference type="EMBL" id="BAAABM010000019">
    <property type="protein sequence ID" value="GAA0339072.1"/>
    <property type="molecule type" value="Genomic_DNA"/>
</dbReference>
<sequence length="392" mass="42725">MSAPDDLPQRIGELCEDLAAAGYLTRTEWREALHAVPRHLFVPGRAWAEPNGPEPGFLIDRNIDEAAWWDAVYADNAIITQRDDGATDVAEDGVPTSSCSAPATVVEFLEALQPEDRNRVLEIGTGTGWTAALLAHRVGAGNVVSVEVDPDVSGQAAKNLTGTALTPRLIVGDGTFGFEEGAPFDRVHVAVGVAEVPFAWVEQTRPGGVIVAPYMPGYGFGWLARLHVLGDGTAVGRFPGMAGYMMLRGQRPVRGPAGEFVHGDFTESTTRLDPRRVAEDHSADLAISAMVPGIQRRIYYGEGEEADECTVWILERDIREGSWASVDYVPGDAEFVVQQHGERRLWDEVETAYLRWLSWGRPGLDRFGLTVSPGGRRVWLDAPERIVALSAR</sequence>
<evidence type="ECO:0000313" key="13">
    <source>
        <dbReference type="Proteomes" id="UP001501822"/>
    </source>
</evidence>
<name>A0ABN0WIL3_9ACTN</name>
<gene>
    <name evidence="12" type="ORF">GCM10010151_30890</name>
</gene>
<evidence type="ECO:0000256" key="11">
    <source>
        <dbReference type="ARBA" id="ARBA00031350"/>
    </source>
</evidence>
<evidence type="ECO:0000256" key="4">
    <source>
        <dbReference type="ARBA" id="ARBA00013346"/>
    </source>
</evidence>
<evidence type="ECO:0000256" key="1">
    <source>
        <dbReference type="ARBA" id="ARBA00004496"/>
    </source>
</evidence>
<keyword evidence="6 12" id="KW-0489">Methyltransferase</keyword>
<evidence type="ECO:0000256" key="2">
    <source>
        <dbReference type="ARBA" id="ARBA00005369"/>
    </source>
</evidence>
<organism evidence="12 13">
    <name type="scientific">Actinoallomurus spadix</name>
    <dbReference type="NCBI Taxonomy" id="79912"/>
    <lineage>
        <taxon>Bacteria</taxon>
        <taxon>Bacillati</taxon>
        <taxon>Actinomycetota</taxon>
        <taxon>Actinomycetes</taxon>
        <taxon>Streptosporangiales</taxon>
        <taxon>Thermomonosporaceae</taxon>
        <taxon>Actinoallomurus</taxon>
    </lineage>
</organism>
<dbReference type="Pfam" id="PF01135">
    <property type="entry name" value="PCMT"/>
    <property type="match status" value="1"/>
</dbReference>
<dbReference type="GO" id="GO:0008168">
    <property type="term" value="F:methyltransferase activity"/>
    <property type="evidence" value="ECO:0007669"/>
    <property type="project" value="UniProtKB-KW"/>
</dbReference>
<dbReference type="CDD" id="cd02440">
    <property type="entry name" value="AdoMet_MTases"/>
    <property type="match status" value="1"/>
</dbReference>
<evidence type="ECO:0000313" key="12">
    <source>
        <dbReference type="EMBL" id="GAA0339072.1"/>
    </source>
</evidence>
<protein>
    <recommendedName>
        <fullName evidence="4">Protein-L-isoaspartate O-methyltransferase</fullName>
        <ecNumber evidence="3">2.1.1.77</ecNumber>
    </recommendedName>
    <alternativeName>
        <fullName evidence="11">L-isoaspartyl protein carboxyl methyltransferase</fullName>
    </alternativeName>
    <alternativeName>
        <fullName evidence="9">Protein L-isoaspartyl methyltransferase</fullName>
    </alternativeName>
    <alternativeName>
        <fullName evidence="10">Protein-beta-aspartate methyltransferase</fullName>
    </alternativeName>
</protein>
<evidence type="ECO:0000256" key="10">
    <source>
        <dbReference type="ARBA" id="ARBA00031323"/>
    </source>
</evidence>
<keyword evidence="8" id="KW-0949">S-adenosyl-L-methionine</keyword>
<keyword evidence="7" id="KW-0808">Transferase</keyword>
<evidence type="ECO:0000256" key="9">
    <source>
        <dbReference type="ARBA" id="ARBA00030757"/>
    </source>
</evidence>
<proteinExistence type="inferred from homology"/>
<dbReference type="PANTHER" id="PTHR11579">
    <property type="entry name" value="PROTEIN-L-ISOASPARTATE O-METHYLTRANSFERASE"/>
    <property type="match status" value="1"/>
</dbReference>
<keyword evidence="5" id="KW-0963">Cytoplasm</keyword>
<dbReference type="SUPFAM" id="SSF53335">
    <property type="entry name" value="S-adenosyl-L-methionine-dependent methyltransferases"/>
    <property type="match status" value="1"/>
</dbReference>
<comment type="similarity">
    <text evidence="2">Belongs to the methyltransferase superfamily. L-isoaspartyl/D-aspartyl protein methyltransferase family.</text>
</comment>
<evidence type="ECO:0000256" key="8">
    <source>
        <dbReference type="ARBA" id="ARBA00022691"/>
    </source>
</evidence>
<dbReference type="RefSeq" id="WP_252808099.1">
    <property type="nucleotide sequence ID" value="NZ_BAAABM010000019.1"/>
</dbReference>
<dbReference type="Gene3D" id="3.40.50.150">
    <property type="entry name" value="Vaccinia Virus protein VP39"/>
    <property type="match status" value="1"/>
</dbReference>
<dbReference type="InterPro" id="IPR000682">
    <property type="entry name" value="PCMT"/>
</dbReference>